<keyword evidence="5" id="KW-1185">Reference proteome</keyword>
<dbReference type="GeneID" id="114334090"/>
<keyword evidence="2" id="KW-0732">Signal</keyword>
<dbReference type="EnsemblMetazoa" id="XM_028284108.2">
    <property type="protein sequence ID" value="XP_028139909.1"/>
    <property type="gene ID" value="LOC114334090"/>
</dbReference>
<protein>
    <submittedName>
        <fullName evidence="6">Cathepsin L-like proteinase</fullName>
    </submittedName>
</protein>
<feature type="chain" id="PRO_5028340297" evidence="2">
    <location>
        <begin position="18"/>
        <end position="113"/>
    </location>
</feature>
<evidence type="ECO:0000256" key="1">
    <source>
        <dbReference type="SAM" id="MobiDB-lite"/>
    </source>
</evidence>
<evidence type="ECO:0000313" key="4">
    <source>
        <dbReference type="EnsemblMetazoa" id="XP_028139909.1"/>
    </source>
</evidence>
<name>A0A6P7FTZ4_DIAVI</name>
<dbReference type="AlphaFoldDB" id="A0A6P7FTZ4"/>
<feature type="domain" description="Cathepsin propeptide inhibitor" evidence="3">
    <location>
        <begin position="40"/>
        <end position="99"/>
    </location>
</feature>
<accession>A0A6P7FTZ4</accession>
<proteinExistence type="predicted"/>
<dbReference type="Pfam" id="PF08246">
    <property type="entry name" value="Inhibitor_I29"/>
    <property type="match status" value="1"/>
</dbReference>
<reference evidence="4" key="2">
    <citation type="submission" date="2025-05" db="UniProtKB">
        <authorList>
            <consortium name="EnsemblMetazoa"/>
        </authorList>
    </citation>
    <scope>IDENTIFICATION</scope>
</reference>
<reference evidence="6" key="1">
    <citation type="submission" date="2025-04" db="UniProtKB">
        <authorList>
            <consortium name="RefSeq"/>
        </authorList>
    </citation>
    <scope>IDENTIFICATION</scope>
    <source>
        <tissue evidence="6">Whole insect</tissue>
    </source>
</reference>
<evidence type="ECO:0000259" key="3">
    <source>
        <dbReference type="SMART" id="SM00848"/>
    </source>
</evidence>
<feature type="region of interest" description="Disordered" evidence="1">
    <location>
        <begin position="19"/>
        <end position="48"/>
    </location>
</feature>
<dbReference type="OrthoDB" id="5855924at2759"/>
<dbReference type="SUPFAM" id="SSF54001">
    <property type="entry name" value="Cysteine proteinases"/>
    <property type="match status" value="1"/>
</dbReference>
<dbReference type="Proteomes" id="UP001652700">
    <property type="component" value="Unplaced"/>
</dbReference>
<gene>
    <name evidence="6" type="primary">LOC114334090</name>
</gene>
<dbReference type="Gene3D" id="1.10.287.2250">
    <property type="match status" value="1"/>
</dbReference>
<dbReference type="FunCoup" id="A0A6P7FTZ4">
    <property type="interactions" value="4"/>
</dbReference>
<evidence type="ECO:0000256" key="2">
    <source>
        <dbReference type="SAM" id="SignalP"/>
    </source>
</evidence>
<dbReference type="InterPro" id="IPR013201">
    <property type="entry name" value="Prot_inhib_I29"/>
</dbReference>
<organism evidence="6">
    <name type="scientific">Diabrotica virgifera virgifera</name>
    <name type="common">western corn rootworm</name>
    <dbReference type="NCBI Taxonomy" id="50390"/>
    <lineage>
        <taxon>Eukaryota</taxon>
        <taxon>Metazoa</taxon>
        <taxon>Ecdysozoa</taxon>
        <taxon>Arthropoda</taxon>
        <taxon>Hexapoda</taxon>
        <taxon>Insecta</taxon>
        <taxon>Pterygota</taxon>
        <taxon>Neoptera</taxon>
        <taxon>Endopterygota</taxon>
        <taxon>Coleoptera</taxon>
        <taxon>Polyphaga</taxon>
        <taxon>Cucujiformia</taxon>
        <taxon>Chrysomeloidea</taxon>
        <taxon>Chrysomelidae</taxon>
        <taxon>Galerucinae</taxon>
        <taxon>Diabroticina</taxon>
        <taxon>Diabroticites</taxon>
        <taxon>Diabrotica</taxon>
    </lineage>
</organism>
<dbReference type="KEGG" id="dvv:114334090"/>
<feature type="compositionally biased region" description="Basic and acidic residues" evidence="1">
    <location>
        <begin position="39"/>
        <end position="48"/>
    </location>
</feature>
<dbReference type="SMART" id="SM00848">
    <property type="entry name" value="Inhibitor_I29"/>
    <property type="match status" value="1"/>
</dbReference>
<dbReference type="InParanoid" id="A0A6P7FTZ4"/>
<feature type="signal peptide" evidence="2">
    <location>
        <begin position="1"/>
        <end position="17"/>
    </location>
</feature>
<dbReference type="RefSeq" id="XP_028139909.1">
    <property type="nucleotide sequence ID" value="XM_028284108.1"/>
</dbReference>
<evidence type="ECO:0000313" key="5">
    <source>
        <dbReference type="Proteomes" id="UP001652700"/>
    </source>
</evidence>
<dbReference type="InterPro" id="IPR038765">
    <property type="entry name" value="Papain-like_cys_pep_sf"/>
</dbReference>
<sequence>MLCKIFLLALFVALVVAQDPEPENPKNRAPNPNETAEEAWPKYKKDHDRSYDAEEDAKRFAVFKKKYDQIVEHNKRHEAGEVTWTAGLNQFTDRFPEELEHLNGLKRPEGASR</sequence>
<evidence type="ECO:0000313" key="6">
    <source>
        <dbReference type="RefSeq" id="XP_028139909.1"/>
    </source>
</evidence>